<proteinExistence type="predicted"/>
<evidence type="ECO:0000313" key="6">
    <source>
        <dbReference type="EMBL" id="OAG28014.1"/>
    </source>
</evidence>
<dbReference type="Gene3D" id="1.10.10.60">
    <property type="entry name" value="Homeodomain-like"/>
    <property type="match status" value="1"/>
</dbReference>
<dbReference type="PANTHER" id="PTHR30055:SF234">
    <property type="entry name" value="HTH-TYPE TRANSCRIPTIONAL REGULATOR BETI"/>
    <property type="match status" value="1"/>
</dbReference>
<dbReference type="Proteomes" id="UP000076964">
    <property type="component" value="Unassembled WGS sequence"/>
</dbReference>
<keyword evidence="2 4" id="KW-0238">DNA-binding</keyword>
<dbReference type="PANTHER" id="PTHR30055">
    <property type="entry name" value="HTH-TYPE TRANSCRIPTIONAL REGULATOR RUTR"/>
    <property type="match status" value="1"/>
</dbReference>
<protein>
    <recommendedName>
        <fullName evidence="5">HTH tetR-type domain-containing protein</fullName>
    </recommendedName>
</protein>
<dbReference type="InterPro" id="IPR001647">
    <property type="entry name" value="HTH_TetR"/>
</dbReference>
<dbReference type="GO" id="GO:0003700">
    <property type="term" value="F:DNA-binding transcription factor activity"/>
    <property type="evidence" value="ECO:0007669"/>
    <property type="project" value="TreeGrafter"/>
</dbReference>
<evidence type="ECO:0000256" key="4">
    <source>
        <dbReference type="PROSITE-ProRule" id="PRU00335"/>
    </source>
</evidence>
<dbReference type="GO" id="GO:0000976">
    <property type="term" value="F:transcription cis-regulatory region binding"/>
    <property type="evidence" value="ECO:0007669"/>
    <property type="project" value="TreeGrafter"/>
</dbReference>
<reference evidence="6 7" key="1">
    <citation type="submission" date="2016-02" db="EMBL/GenBank/DDBJ databases">
        <title>Draft genome sequence of Thermodesulfatator sp. S606.</title>
        <authorList>
            <person name="Lai Q."/>
            <person name="Cao J."/>
            <person name="Dupont S."/>
            <person name="Shao Z."/>
            <person name="Jebbar M."/>
            <person name="Alain K."/>
        </authorList>
    </citation>
    <scope>NUCLEOTIDE SEQUENCE [LARGE SCALE GENOMIC DNA]</scope>
    <source>
        <strain evidence="6 7">S606</strain>
    </source>
</reference>
<organism evidence="6 7">
    <name type="scientific">Thermodesulfatator autotrophicus</name>
    <dbReference type="NCBI Taxonomy" id="1795632"/>
    <lineage>
        <taxon>Bacteria</taxon>
        <taxon>Pseudomonadati</taxon>
        <taxon>Thermodesulfobacteriota</taxon>
        <taxon>Thermodesulfobacteria</taxon>
        <taxon>Thermodesulfobacteriales</taxon>
        <taxon>Thermodesulfatatoraceae</taxon>
        <taxon>Thermodesulfatator</taxon>
    </lineage>
</organism>
<keyword evidence="7" id="KW-1185">Reference proteome</keyword>
<evidence type="ECO:0000256" key="2">
    <source>
        <dbReference type="ARBA" id="ARBA00023125"/>
    </source>
</evidence>
<dbReference type="PROSITE" id="PS50977">
    <property type="entry name" value="HTH_TETR_2"/>
    <property type="match status" value="1"/>
</dbReference>
<dbReference type="InterPro" id="IPR009057">
    <property type="entry name" value="Homeodomain-like_sf"/>
</dbReference>
<dbReference type="AlphaFoldDB" id="A0A177E7U1"/>
<dbReference type="InterPro" id="IPR036271">
    <property type="entry name" value="Tet_transcr_reg_TetR-rel_C_sf"/>
</dbReference>
<dbReference type="Pfam" id="PF00440">
    <property type="entry name" value="TetR_N"/>
    <property type="match status" value="1"/>
</dbReference>
<gene>
    <name evidence="6" type="ORF">TH606_04040</name>
</gene>
<dbReference type="PRINTS" id="PR00455">
    <property type="entry name" value="HTHTETR"/>
</dbReference>
<keyword evidence="3" id="KW-0804">Transcription</keyword>
<name>A0A177E7U1_9BACT</name>
<dbReference type="Pfam" id="PF09209">
    <property type="entry name" value="CecR_C"/>
    <property type="match status" value="1"/>
</dbReference>
<dbReference type="InterPro" id="IPR050109">
    <property type="entry name" value="HTH-type_TetR-like_transc_reg"/>
</dbReference>
<feature type="domain" description="HTH tetR-type" evidence="5">
    <location>
        <begin position="7"/>
        <end position="67"/>
    </location>
</feature>
<dbReference type="STRING" id="1795632.TH606_04040"/>
<dbReference type="EMBL" id="LSFI01000015">
    <property type="protein sequence ID" value="OAG28014.1"/>
    <property type="molecule type" value="Genomic_DNA"/>
</dbReference>
<evidence type="ECO:0000256" key="3">
    <source>
        <dbReference type="ARBA" id="ARBA00023163"/>
    </source>
</evidence>
<dbReference type="InterPro" id="IPR023772">
    <property type="entry name" value="DNA-bd_HTH_TetR-type_CS"/>
</dbReference>
<evidence type="ECO:0000256" key="1">
    <source>
        <dbReference type="ARBA" id="ARBA00023015"/>
    </source>
</evidence>
<dbReference type="SUPFAM" id="SSF48498">
    <property type="entry name" value="Tetracyclin repressor-like, C-terminal domain"/>
    <property type="match status" value="1"/>
</dbReference>
<dbReference type="Gene3D" id="1.10.357.10">
    <property type="entry name" value="Tetracycline Repressor, domain 2"/>
    <property type="match status" value="1"/>
</dbReference>
<feature type="DNA-binding region" description="H-T-H motif" evidence="4">
    <location>
        <begin position="30"/>
        <end position="49"/>
    </location>
</feature>
<comment type="caution">
    <text evidence="6">The sequence shown here is derived from an EMBL/GenBank/DDBJ whole genome shotgun (WGS) entry which is preliminary data.</text>
</comment>
<dbReference type="RefSeq" id="WP_068541502.1">
    <property type="nucleotide sequence ID" value="NZ_LSFI01000015.1"/>
</dbReference>
<dbReference type="PROSITE" id="PS01081">
    <property type="entry name" value="HTH_TETR_1"/>
    <property type="match status" value="1"/>
</dbReference>
<evidence type="ECO:0000259" key="5">
    <source>
        <dbReference type="PROSITE" id="PS50977"/>
    </source>
</evidence>
<accession>A0A177E7U1</accession>
<sequence length="209" mass="23546">MDNGAAVNVKERLVLIAEKLFAEKGFNSVSVREITSKAGVNLGAINYHFGSKKGLYLEVFRARFLDRARRLRGAFEKNLKKEKDSLEGVIRSLARAILCGPLTDEERTIHFKLLVREMAHPTEAFDLITEEALKPLLSSFEKALKEYLPALSEEKMRLVMLSVLAQILYFNFARPKIQAATGKTFDEEFKKALVEHIVAFSLKGIEGLS</sequence>
<evidence type="ECO:0000313" key="7">
    <source>
        <dbReference type="Proteomes" id="UP000076964"/>
    </source>
</evidence>
<dbReference type="InterPro" id="IPR015292">
    <property type="entry name" value="Tscrpt_reg_YbiH_C"/>
</dbReference>
<dbReference type="SUPFAM" id="SSF46689">
    <property type="entry name" value="Homeodomain-like"/>
    <property type="match status" value="1"/>
</dbReference>
<keyword evidence="1" id="KW-0805">Transcription regulation</keyword>